<reference evidence="2" key="1">
    <citation type="submission" date="2018-06" db="EMBL/GenBank/DDBJ databases">
        <authorList>
            <person name="Zhirakovskaya E."/>
        </authorList>
    </citation>
    <scope>NUCLEOTIDE SEQUENCE</scope>
</reference>
<dbReference type="Pfam" id="PF00903">
    <property type="entry name" value="Glyoxalase"/>
    <property type="match status" value="1"/>
</dbReference>
<gene>
    <name evidence="2" type="ORF">MNBD_ALPHA04-2259</name>
</gene>
<dbReference type="InterPro" id="IPR004360">
    <property type="entry name" value="Glyas_Fos-R_dOase_dom"/>
</dbReference>
<organism evidence="2">
    <name type="scientific">hydrothermal vent metagenome</name>
    <dbReference type="NCBI Taxonomy" id="652676"/>
    <lineage>
        <taxon>unclassified sequences</taxon>
        <taxon>metagenomes</taxon>
        <taxon>ecological metagenomes</taxon>
    </lineage>
</organism>
<dbReference type="PROSITE" id="PS51819">
    <property type="entry name" value="VOC"/>
    <property type="match status" value="1"/>
</dbReference>
<dbReference type="InterPro" id="IPR029068">
    <property type="entry name" value="Glyas_Bleomycin-R_OHBP_Dase"/>
</dbReference>
<evidence type="ECO:0000313" key="2">
    <source>
        <dbReference type="EMBL" id="VAW00966.1"/>
    </source>
</evidence>
<feature type="domain" description="VOC" evidence="1">
    <location>
        <begin position="4"/>
        <end position="123"/>
    </location>
</feature>
<dbReference type="GO" id="GO:0051213">
    <property type="term" value="F:dioxygenase activity"/>
    <property type="evidence" value="ECO:0007669"/>
    <property type="project" value="UniProtKB-KW"/>
</dbReference>
<sequence length="142" mass="16413">MKTTSYYPVIQVRDVQASARFYIDNLGFTALYDTDWYVHLQSKDDETVNLAILRYDHETVPESGRHLSRGLILNFEVEDVDSWYNRARKADLPILKSLRDEDFGQRHFITQDDDGILIDIIKPIQPTAQHAGEYVEPEAIAV</sequence>
<accession>A0A3B0T1Y2</accession>
<dbReference type="AlphaFoldDB" id="A0A3B0T1Y2"/>
<name>A0A3B0T1Y2_9ZZZZ</name>
<dbReference type="Gene3D" id="3.30.720.110">
    <property type="match status" value="1"/>
</dbReference>
<keyword evidence="2" id="KW-0560">Oxidoreductase</keyword>
<dbReference type="EMBL" id="UOEF01000314">
    <property type="protein sequence ID" value="VAW00966.1"/>
    <property type="molecule type" value="Genomic_DNA"/>
</dbReference>
<dbReference type="Gene3D" id="3.30.720.120">
    <property type="match status" value="1"/>
</dbReference>
<proteinExistence type="predicted"/>
<protein>
    <submittedName>
        <fullName evidence="2">Glyoxalase/Bleomycin resistance protein/dioxygenase domain</fullName>
    </submittedName>
</protein>
<dbReference type="SUPFAM" id="SSF54593">
    <property type="entry name" value="Glyoxalase/Bleomycin resistance protein/Dihydroxybiphenyl dioxygenase"/>
    <property type="match status" value="1"/>
</dbReference>
<keyword evidence="2" id="KW-0223">Dioxygenase</keyword>
<evidence type="ECO:0000259" key="1">
    <source>
        <dbReference type="PROSITE" id="PS51819"/>
    </source>
</evidence>
<dbReference type="InterPro" id="IPR037523">
    <property type="entry name" value="VOC_core"/>
</dbReference>